<dbReference type="Pfam" id="PF00201">
    <property type="entry name" value="UDPGT"/>
    <property type="match status" value="1"/>
</dbReference>
<dbReference type="PANTHER" id="PTHR48043">
    <property type="entry name" value="EG:EG0003.4 PROTEIN-RELATED"/>
    <property type="match status" value="1"/>
</dbReference>
<reference evidence="5" key="1">
    <citation type="submission" date="2025-08" db="UniProtKB">
        <authorList>
            <consortium name="Ensembl"/>
        </authorList>
    </citation>
    <scope>IDENTIFICATION</scope>
</reference>
<dbReference type="CDD" id="cd03784">
    <property type="entry name" value="GT1_Gtf-like"/>
    <property type="match status" value="1"/>
</dbReference>
<dbReference type="FunFam" id="3.40.50.2000:FF:000203">
    <property type="entry name" value="UDP-glucuronosyltransferase"/>
    <property type="match status" value="1"/>
</dbReference>
<dbReference type="FunFam" id="3.40.50.2000:FF:000021">
    <property type="entry name" value="UDP-glucuronosyltransferase"/>
    <property type="match status" value="1"/>
</dbReference>
<dbReference type="PANTHER" id="PTHR48043:SF52">
    <property type="entry name" value="UDP GLUCURONOSYLTRANSFERASE 5 FAMILY POLYPEPTIDE B1-RELATED"/>
    <property type="match status" value="1"/>
</dbReference>
<dbReference type="SUPFAM" id="SSF53756">
    <property type="entry name" value="UDP-Glycosyltransferase/glycogen phosphorylase"/>
    <property type="match status" value="1"/>
</dbReference>
<dbReference type="GO" id="GO:0008194">
    <property type="term" value="F:UDP-glycosyltransferase activity"/>
    <property type="evidence" value="ECO:0007669"/>
    <property type="project" value="InterPro"/>
</dbReference>
<evidence type="ECO:0000256" key="3">
    <source>
        <dbReference type="ARBA" id="ARBA00022679"/>
    </source>
</evidence>
<sequence>MHYLPATLLAFLSILSQVFGGKVLVFPLDASHWVNMMVLIEELHTRGHNVTVLRASNSWYIKEKSPFYNSITVYNSGGIEKELFDAFTKHILVIRREKLSFWTHLSLMHRNQLVLMGKIFENKDLMASLQTAKYDLVLTDPAFGGGVFLAHRLGLPLVLNVRWTMHGEAHYEIAPSPLSYVPVPGVELTDKMTFGERVQNVMAYMFSVYHKTRFVSSHYHSFYIWLMRNDFTFEFPRPTMPNIVYMGGFQCKPARPLPDDLDEFVQSSGDHGLIVMSLGTLFSQLPQDITEEIAAAFARLPQKIIWRHTGPRPVNIGDNTLLVDWLPQNDLLGHPQTKMLITHGGTNGIQEAIYHGVPILGLPIIFDQPDNLSRMKVRGLHIVVIVALDLHFL</sequence>
<dbReference type="Gene3D" id="3.40.50.2000">
    <property type="entry name" value="Glycogen Phosphorylase B"/>
    <property type="match status" value="2"/>
</dbReference>
<keyword evidence="2" id="KW-0328">Glycosyltransferase</keyword>
<dbReference type="InterPro" id="IPR050271">
    <property type="entry name" value="UDP-glycosyltransferase"/>
</dbReference>
<comment type="similarity">
    <text evidence="1">Belongs to the UDP-glycosyltransferase family.</text>
</comment>
<feature type="signal peptide" evidence="4">
    <location>
        <begin position="1"/>
        <end position="20"/>
    </location>
</feature>
<reference evidence="5" key="2">
    <citation type="submission" date="2025-09" db="UniProtKB">
        <authorList>
            <consortium name="Ensembl"/>
        </authorList>
    </citation>
    <scope>IDENTIFICATION</scope>
</reference>
<dbReference type="InterPro" id="IPR002213">
    <property type="entry name" value="UDP_glucos_trans"/>
</dbReference>
<accession>A0A8C1RFL0</accession>
<organism evidence="5 6">
    <name type="scientific">Cyprinus carpio</name>
    <name type="common">Common carp</name>
    <dbReference type="NCBI Taxonomy" id="7962"/>
    <lineage>
        <taxon>Eukaryota</taxon>
        <taxon>Metazoa</taxon>
        <taxon>Chordata</taxon>
        <taxon>Craniata</taxon>
        <taxon>Vertebrata</taxon>
        <taxon>Euteleostomi</taxon>
        <taxon>Actinopterygii</taxon>
        <taxon>Neopterygii</taxon>
        <taxon>Teleostei</taxon>
        <taxon>Ostariophysi</taxon>
        <taxon>Cypriniformes</taxon>
        <taxon>Cyprinidae</taxon>
        <taxon>Cyprininae</taxon>
        <taxon>Cyprinus</taxon>
    </lineage>
</organism>
<evidence type="ECO:0000256" key="4">
    <source>
        <dbReference type="SAM" id="SignalP"/>
    </source>
</evidence>
<evidence type="ECO:0000256" key="2">
    <source>
        <dbReference type="ARBA" id="ARBA00022676"/>
    </source>
</evidence>
<evidence type="ECO:0008006" key="7">
    <source>
        <dbReference type="Google" id="ProtNLM"/>
    </source>
</evidence>
<feature type="chain" id="PRO_5034131442" description="Glucuronosyltransferase" evidence="4">
    <location>
        <begin position="21"/>
        <end position="393"/>
    </location>
</feature>
<protein>
    <recommendedName>
        <fullName evidence="7">Glucuronosyltransferase</fullName>
    </recommendedName>
</protein>
<proteinExistence type="inferred from homology"/>
<keyword evidence="4" id="KW-0732">Signal</keyword>
<keyword evidence="3" id="KW-0808">Transferase</keyword>
<dbReference type="AlphaFoldDB" id="A0A8C1RFL0"/>
<name>A0A8C1RFL0_CYPCA</name>
<evidence type="ECO:0000256" key="1">
    <source>
        <dbReference type="ARBA" id="ARBA00009995"/>
    </source>
</evidence>
<dbReference type="Proteomes" id="UP000694427">
    <property type="component" value="Unplaced"/>
</dbReference>
<evidence type="ECO:0000313" key="6">
    <source>
        <dbReference type="Proteomes" id="UP000694427"/>
    </source>
</evidence>
<keyword evidence="6" id="KW-1185">Reference proteome</keyword>
<dbReference type="Ensembl" id="ENSCCRT00010122154.1">
    <property type="protein sequence ID" value="ENSCCRP00010109794.1"/>
    <property type="gene ID" value="ENSCCRG00010048402.1"/>
</dbReference>
<evidence type="ECO:0000313" key="5">
    <source>
        <dbReference type="Ensembl" id="ENSCCRP00010109794.1"/>
    </source>
</evidence>